<proteinExistence type="predicted"/>
<dbReference type="NCBIfam" id="NF005548">
    <property type="entry name" value="PRK07208.1-4"/>
    <property type="match status" value="1"/>
</dbReference>
<reference evidence="2 3" key="1">
    <citation type="submission" date="2015-12" db="EMBL/GenBank/DDBJ databases">
        <title>Diversity of Burkholderia near neighbor genomes.</title>
        <authorList>
            <person name="Sahl J."/>
            <person name="Wagner D."/>
            <person name="Keim P."/>
        </authorList>
    </citation>
    <scope>NUCLEOTIDE SEQUENCE [LARGE SCALE GENOMIC DNA]</scope>
    <source>
        <strain evidence="2 3">MSMB0783</strain>
    </source>
</reference>
<organism evidence="2 3">
    <name type="scientific">Burkholderia ubonensis</name>
    <dbReference type="NCBI Taxonomy" id="101571"/>
    <lineage>
        <taxon>Bacteria</taxon>
        <taxon>Pseudomonadati</taxon>
        <taxon>Pseudomonadota</taxon>
        <taxon>Betaproteobacteria</taxon>
        <taxon>Burkholderiales</taxon>
        <taxon>Burkholderiaceae</taxon>
        <taxon>Burkholderia</taxon>
        <taxon>Burkholderia cepacia complex</taxon>
    </lineage>
</organism>
<dbReference type="EMBL" id="CP013421">
    <property type="protein sequence ID" value="AOJ77189.1"/>
    <property type="molecule type" value="Genomic_DNA"/>
</dbReference>
<dbReference type="Gene3D" id="3.50.50.60">
    <property type="entry name" value="FAD/NAD(P)-binding domain"/>
    <property type="match status" value="1"/>
</dbReference>
<name>A0A1B4LJ46_9BURK</name>
<dbReference type="GO" id="GO:0008767">
    <property type="term" value="F:UDP-galactopyranose mutase activity"/>
    <property type="evidence" value="ECO:0007669"/>
    <property type="project" value="TreeGrafter"/>
</dbReference>
<dbReference type="GO" id="GO:0050660">
    <property type="term" value="F:flavin adenine dinucleotide binding"/>
    <property type="evidence" value="ECO:0007669"/>
    <property type="project" value="TreeGrafter"/>
</dbReference>
<dbReference type="Proteomes" id="UP000243680">
    <property type="component" value="Chromosome 3"/>
</dbReference>
<dbReference type="AlphaFoldDB" id="A0A1B4LJ46"/>
<accession>A0A1B4LJ46</accession>
<dbReference type="PANTHER" id="PTHR21197">
    <property type="entry name" value="UDP-GALACTOPYRANOSE MUTASE"/>
    <property type="match status" value="1"/>
</dbReference>
<dbReference type="NCBIfam" id="NF005545">
    <property type="entry name" value="PRK07208.1-1"/>
    <property type="match status" value="1"/>
</dbReference>
<protein>
    <submittedName>
        <fullName evidence="2">FAD-dependent oxidoreductase</fullName>
    </submittedName>
</protein>
<evidence type="ECO:0000313" key="3">
    <source>
        <dbReference type="Proteomes" id="UP000243680"/>
    </source>
</evidence>
<dbReference type="SUPFAM" id="SSF51971">
    <property type="entry name" value="Nucleotide-binding domain"/>
    <property type="match status" value="1"/>
</dbReference>
<feature type="domain" description="Amine oxidase" evidence="1">
    <location>
        <begin position="15"/>
        <end position="393"/>
    </location>
</feature>
<dbReference type="InterPro" id="IPR002937">
    <property type="entry name" value="Amino_oxidase"/>
</dbReference>
<evidence type="ECO:0000259" key="1">
    <source>
        <dbReference type="Pfam" id="PF01593"/>
    </source>
</evidence>
<dbReference type="GO" id="GO:0005829">
    <property type="term" value="C:cytosol"/>
    <property type="evidence" value="ECO:0007669"/>
    <property type="project" value="TreeGrafter"/>
</dbReference>
<evidence type="ECO:0000313" key="2">
    <source>
        <dbReference type="EMBL" id="AOJ77189.1"/>
    </source>
</evidence>
<dbReference type="GO" id="GO:0016491">
    <property type="term" value="F:oxidoreductase activity"/>
    <property type="evidence" value="ECO:0007669"/>
    <property type="project" value="InterPro"/>
</dbReference>
<dbReference type="RefSeq" id="WP_069239731.1">
    <property type="nucleotide sequence ID" value="NZ_CP013421.1"/>
</dbReference>
<dbReference type="InterPro" id="IPR036188">
    <property type="entry name" value="FAD/NAD-bd_sf"/>
</dbReference>
<dbReference type="Pfam" id="PF01593">
    <property type="entry name" value="Amino_oxidase"/>
    <property type="match status" value="1"/>
</dbReference>
<sequence length="502" mass="56248">MDQSVDVLIIGAGPGGLTAAYLLTKQTALSVALVEKDPHYVGGISRTERFDGHCFDIGGHRFFSKSAEVVALWHELLPDDFIERPRSSRIFYRNKFYRYPLDGLEALMNLGIVESARCVLSYLAARVRPCRNPTSFHQWVANQFGERLFSIFFKTYTEKVWGMSCDEISADWAAQRIKGLSLSTAIAGAVKRSLGIRSRRTDVKSLIESFHYPRRGPGMLWEAAARKFEQQGGRLMMGHAAGALQYDGRARRWLVETIGPDGQTHRISARDVVCTAPLRETINAISPRPSSAEAAARLQYRDFITVALILDRPATFTDNWIYIHDPSVKVGRIQNFASWSPEMVPDAATGGCLGLEYFCFDGDAMWESSDADITALAIRELEQIGLATRDQIRGARVVRQPKAYPVYDDDYRAIVDQIRADLAEHFPNLHLVGRNGMHKYNNQDHAMMTAMLTVENIVAGHRLRDVWAVNEDAEYHESGAEPQAGAAGLRAVPARTVQWRRT</sequence>
<dbReference type="PANTHER" id="PTHR21197:SF0">
    <property type="entry name" value="UDP-GALACTOPYRANOSE MUTASE"/>
    <property type="match status" value="1"/>
</dbReference>
<gene>
    <name evidence="2" type="ORF">WJ35_19490</name>
</gene>